<dbReference type="InterPro" id="IPR003647">
    <property type="entry name" value="Intron_nuc_1_rpt"/>
</dbReference>
<keyword evidence="8" id="KW-1185">Reference proteome</keyword>
<feature type="domain" description="GIY-YIG" evidence="5">
    <location>
        <begin position="1"/>
        <end position="90"/>
    </location>
</feature>
<keyword evidence="4" id="KW-0378">Hydrolase</keyword>
<dbReference type="InterPro" id="IPR000305">
    <property type="entry name" value="GIY-YIG_endonuc"/>
</dbReference>
<dbReference type="InterPro" id="IPR003611">
    <property type="entry name" value="NUMOD3"/>
</dbReference>
<evidence type="ECO:0000256" key="2">
    <source>
        <dbReference type="ARBA" id="ARBA00022722"/>
    </source>
</evidence>
<reference evidence="7" key="1">
    <citation type="submission" date="2010-09" db="EMBL/GenBank/DDBJ databases">
        <authorList>
            <person name="Garcia O."/>
            <person name="Costa G.G.L."/>
            <person name="Tiburcio R.A."/>
            <person name="Medrano F.J."/>
            <person name="Carazzolle M.F."/>
            <person name="Thomazella D.T."/>
            <person name="Schuster S.C."/>
            <person name="Carlson J.E."/>
            <person name="Guiltinan M.J."/>
            <person name="Bailey B.A."/>
            <person name="Mieckowski P."/>
            <person name="Pereira G.A.G."/>
            <person name="Meinhardt L.W."/>
        </authorList>
    </citation>
    <scope>NUCLEOTIDE SEQUENCE</scope>
</reference>
<protein>
    <submittedName>
        <fullName evidence="7">Intronic ORF 1 at intron 1 of cob</fullName>
    </submittedName>
</protein>
<dbReference type="GO" id="GO:0003677">
    <property type="term" value="F:DNA binding"/>
    <property type="evidence" value="ECO:0007669"/>
    <property type="project" value="InterPro"/>
</dbReference>
<dbReference type="GeneID" id="10446056"/>
<geneLocation type="mitochondrion" evidence="7"/>
<dbReference type="Gene3D" id="3.40.1440.10">
    <property type="entry name" value="GIY-YIG endonuclease"/>
    <property type="match status" value="1"/>
</dbReference>
<evidence type="ECO:0000313" key="7">
    <source>
        <dbReference type="EMBL" id="ADO51579.1"/>
    </source>
</evidence>
<dbReference type="InterPro" id="IPR006350">
    <property type="entry name" value="Intron_endoG1"/>
</dbReference>
<evidence type="ECO:0000259" key="5">
    <source>
        <dbReference type="SMART" id="SM00465"/>
    </source>
</evidence>
<dbReference type="InterPro" id="IPR010896">
    <property type="entry name" value="NUMOD1"/>
</dbReference>
<proteinExistence type="predicted"/>
<dbReference type="NCBIfam" id="TIGR01453">
    <property type="entry name" value="grpIintron_endo"/>
    <property type="match status" value="1"/>
</dbReference>
<gene>
    <name evidence="7" type="primary">oi1cob</name>
</gene>
<evidence type="ECO:0000256" key="1">
    <source>
        <dbReference type="ARBA" id="ARBA00010045"/>
    </source>
</evidence>
<keyword evidence="3" id="KW-0255">Endonuclease</keyword>
<dbReference type="AlphaFoldDB" id="F2WVM0"/>
<dbReference type="SMART" id="SM00465">
    <property type="entry name" value="GIYc"/>
    <property type="match status" value="1"/>
</dbReference>
<keyword evidence="2" id="KW-0540">Nuclease</keyword>
<name>F2WVM0_MONRO</name>
<evidence type="ECO:0000256" key="3">
    <source>
        <dbReference type="ARBA" id="ARBA00022759"/>
    </source>
</evidence>
<dbReference type="Pfam" id="PF07453">
    <property type="entry name" value="NUMOD1"/>
    <property type="match status" value="1"/>
</dbReference>
<dbReference type="InterPro" id="IPR036388">
    <property type="entry name" value="WH-like_DNA-bd_sf"/>
</dbReference>
<reference key="2">
    <citation type="journal article" date="2012" name="Fungal Biol.">
        <title>The mitochondrial genome of Moniliophthora roreri, the frosty pod rot pathogen of cacao.</title>
        <authorList>
            <person name="Costa G.G.L."/>
            <person name="Cabrera O.G."/>
            <person name="Tiburcio R.A."/>
            <person name="Medrano F.J."/>
            <person name="Carazzolle M.F."/>
            <person name="Thomazella D.P.T."/>
            <person name="Schuster S.C."/>
            <person name="Carlson J.E."/>
            <person name="Guiltinan M.J."/>
            <person name="Bailey B.A."/>
            <person name="Mieczkowski P."/>
            <person name="Pereira G.A.G."/>
            <person name="Meinhardt L.W."/>
        </authorList>
    </citation>
    <scope>NUCLEOTIDE SEQUENCE [LARGE SCALE GENOMIC DNA]</scope>
    <source>
        <strain>MCA 2997</strain>
    </source>
</reference>
<dbReference type="RefSeq" id="YP_004376391.1">
    <property type="nucleotide sequence ID" value="NC_015400.1"/>
</dbReference>
<feature type="domain" description="Nuclease associated modular" evidence="6">
    <location>
        <begin position="123"/>
        <end position="139"/>
    </location>
</feature>
<dbReference type="SMART" id="SM00497">
    <property type="entry name" value="IENR1"/>
    <property type="match status" value="1"/>
</dbReference>
<dbReference type="GO" id="GO:0016787">
    <property type="term" value="F:hydrolase activity"/>
    <property type="evidence" value="ECO:0007669"/>
    <property type="project" value="UniProtKB-KW"/>
</dbReference>
<dbReference type="GO" id="GO:0004519">
    <property type="term" value="F:endonuclease activity"/>
    <property type="evidence" value="ECO:0007669"/>
    <property type="project" value="UniProtKB-KW"/>
</dbReference>
<organism>
    <name type="scientific">Moniliophthora roreri (strain MCA 2997)</name>
    <name type="common">Cocoa frosty pod rot fungus</name>
    <name type="synonym">Crinipellis roreri</name>
    <dbReference type="NCBI Taxonomy" id="1381753"/>
    <lineage>
        <taxon>Eukaryota</taxon>
        <taxon>Fungi</taxon>
        <taxon>Dikarya</taxon>
        <taxon>Basidiomycota</taxon>
        <taxon>Agaricomycotina</taxon>
        <taxon>Agaricomycetes</taxon>
        <taxon>Agaricomycetidae</taxon>
        <taxon>Agaricales</taxon>
        <taxon>Marasmiineae</taxon>
        <taxon>Marasmiaceae</taxon>
        <taxon>Moniliophthora</taxon>
    </lineage>
</organism>
<dbReference type="CDD" id="cd10445">
    <property type="entry name" value="GIY-YIG_bI1_like"/>
    <property type="match status" value="1"/>
</dbReference>
<keyword evidence="7" id="KW-0496">Mitochondrion</keyword>
<dbReference type="EMBL" id="HQ259115">
    <property type="protein sequence ID" value="ADO51579.1"/>
    <property type="molecule type" value="Genomic_DNA"/>
</dbReference>
<evidence type="ECO:0000259" key="6">
    <source>
        <dbReference type="SMART" id="SM00496"/>
    </source>
</evidence>
<evidence type="ECO:0000256" key="4">
    <source>
        <dbReference type="ARBA" id="ARBA00022801"/>
    </source>
</evidence>
<dbReference type="InterPro" id="IPR035901">
    <property type="entry name" value="GIY-YIG_endonuc_sf"/>
</dbReference>
<dbReference type="Proteomes" id="UP000017559">
    <property type="component" value="Mitochondrion"/>
</dbReference>
<accession>F2WVM0</accession>
<comment type="similarity">
    <text evidence="1">To endonucleases of group I introns of fungi and phage.</text>
</comment>
<evidence type="ECO:0000313" key="8">
    <source>
        <dbReference type="Proteomes" id="UP000017559"/>
    </source>
</evidence>
<sequence>MIINKITKDYYIGSASTNRFYPRFCNHLIYFRGSKIVKLAVQKYKLENFSFLILEIYPNVVNKENNKELIDLEDKYLKLFLPNYNILTEAGSSFGYKHTEINRQKMKDIYSDVRRERIGDLNRGKTLSKERIEKIREKALNRPPMSNETKHKCIKNTRPVVLYNLNGTIFGEFPTILEAAKAINCNEKTIRRALQTEKKLVKRQWIVKYFSYA</sequence>
<dbReference type="SMART" id="SM00496">
    <property type="entry name" value="IENR2"/>
    <property type="match status" value="2"/>
</dbReference>
<dbReference type="SUPFAM" id="SSF64496">
    <property type="entry name" value="DNA-binding domain of intron-encoded endonucleases"/>
    <property type="match status" value="1"/>
</dbReference>
<feature type="domain" description="Nuclease associated modular" evidence="6">
    <location>
        <begin position="94"/>
        <end position="110"/>
    </location>
</feature>
<dbReference type="SUPFAM" id="SSF82771">
    <property type="entry name" value="GIY-YIG endonuclease"/>
    <property type="match status" value="1"/>
</dbReference>
<dbReference type="Gene3D" id="1.10.10.10">
    <property type="entry name" value="Winged helix-like DNA-binding domain superfamily/Winged helix DNA-binding domain"/>
    <property type="match status" value="1"/>
</dbReference>